<evidence type="ECO:0000256" key="3">
    <source>
        <dbReference type="ARBA" id="ARBA00022692"/>
    </source>
</evidence>
<dbReference type="PANTHER" id="PTHR48021:SF47">
    <property type="entry name" value="GH17672P"/>
    <property type="match status" value="1"/>
</dbReference>
<dbReference type="Pfam" id="PF00083">
    <property type="entry name" value="Sugar_tr"/>
    <property type="match status" value="1"/>
</dbReference>
<feature type="transmembrane region" description="Helical" evidence="9">
    <location>
        <begin position="247"/>
        <end position="270"/>
    </location>
</feature>
<evidence type="ECO:0000256" key="8">
    <source>
        <dbReference type="RuleBase" id="RU003346"/>
    </source>
</evidence>
<keyword evidence="12" id="KW-1185">Reference proteome</keyword>
<dbReference type="GO" id="GO:0022857">
    <property type="term" value="F:transmembrane transporter activity"/>
    <property type="evidence" value="ECO:0007669"/>
    <property type="project" value="InterPro"/>
</dbReference>
<evidence type="ECO:0000256" key="1">
    <source>
        <dbReference type="ARBA" id="ARBA00004651"/>
    </source>
</evidence>
<keyword evidence="5 9" id="KW-0472">Membrane</keyword>
<evidence type="ECO:0000313" key="12">
    <source>
        <dbReference type="Proteomes" id="UP000019118"/>
    </source>
</evidence>
<dbReference type="EnsemblMetazoa" id="XM_019916337.1">
    <property type="protein sequence ID" value="XP_019771896.1"/>
    <property type="gene ID" value="LOC109545567"/>
</dbReference>
<dbReference type="GeneID" id="109545567"/>
<keyword evidence="4 9" id="KW-1133">Transmembrane helix</keyword>
<dbReference type="FunFam" id="1.20.1250.20:FF:000055">
    <property type="entry name" value="Facilitated trehalose transporter Tret1-2 homolog"/>
    <property type="match status" value="1"/>
</dbReference>
<feature type="transmembrane region" description="Helical" evidence="9">
    <location>
        <begin position="138"/>
        <end position="160"/>
    </location>
</feature>
<evidence type="ECO:0000256" key="6">
    <source>
        <dbReference type="ARBA" id="ARBA00023180"/>
    </source>
</evidence>
<dbReference type="SUPFAM" id="SSF103473">
    <property type="entry name" value="MFS general substrate transporter"/>
    <property type="match status" value="1"/>
</dbReference>
<keyword evidence="6" id="KW-0325">Glycoprotein</keyword>
<reference evidence="12" key="1">
    <citation type="journal article" date="2013" name="Genome Biol.">
        <title>Draft genome of the mountain pine beetle, Dendroctonus ponderosae Hopkins, a major forest pest.</title>
        <authorList>
            <person name="Keeling C.I."/>
            <person name="Yuen M.M."/>
            <person name="Liao N.Y."/>
            <person name="Docking T.R."/>
            <person name="Chan S.K."/>
            <person name="Taylor G.A."/>
            <person name="Palmquist D.L."/>
            <person name="Jackman S.D."/>
            <person name="Nguyen A."/>
            <person name="Li M."/>
            <person name="Henderson H."/>
            <person name="Janes J.K."/>
            <person name="Zhao Y."/>
            <person name="Pandoh P."/>
            <person name="Moore R."/>
            <person name="Sperling F.A."/>
            <person name="Huber D.P."/>
            <person name="Birol I."/>
            <person name="Jones S.J."/>
            <person name="Bohlmann J."/>
        </authorList>
    </citation>
    <scope>NUCLEOTIDE SEQUENCE</scope>
</reference>
<feature type="transmembrane region" description="Helical" evidence="9">
    <location>
        <begin position="346"/>
        <end position="372"/>
    </location>
</feature>
<accession>A0AAR5QFD2</accession>
<comment type="similarity">
    <text evidence="7">Belongs to the major facilitator superfamily. Sugar transporter (TC 2.A.1.1) family. Trehalose transporter subfamily.</text>
</comment>
<protein>
    <recommendedName>
        <fullName evidence="10">Major facilitator superfamily (MFS) profile domain-containing protein</fullName>
    </recommendedName>
</protein>
<dbReference type="InterPro" id="IPR005828">
    <property type="entry name" value="MFS_sugar_transport-like"/>
</dbReference>
<keyword evidence="8" id="KW-0813">Transport</keyword>
<dbReference type="PROSITE" id="PS50850">
    <property type="entry name" value="MFS"/>
    <property type="match status" value="1"/>
</dbReference>
<dbReference type="InterPro" id="IPR003663">
    <property type="entry name" value="Sugar/inositol_transpt"/>
</dbReference>
<feature type="transmembrane region" description="Helical" evidence="9">
    <location>
        <begin position="166"/>
        <end position="185"/>
    </location>
</feature>
<comment type="subcellular location">
    <subcellularLocation>
        <location evidence="1">Cell membrane</location>
        <topology evidence="1">Multi-pass membrane protein</topology>
    </subcellularLocation>
</comment>
<dbReference type="AlphaFoldDB" id="A0AAR5QFD2"/>
<evidence type="ECO:0000256" key="7">
    <source>
        <dbReference type="ARBA" id="ARBA00024348"/>
    </source>
</evidence>
<name>A0AAR5QFD2_DENPD</name>
<evidence type="ECO:0000256" key="2">
    <source>
        <dbReference type="ARBA" id="ARBA00022475"/>
    </source>
</evidence>
<dbReference type="InterPro" id="IPR036259">
    <property type="entry name" value="MFS_trans_sf"/>
</dbReference>
<dbReference type="GO" id="GO:0005886">
    <property type="term" value="C:plasma membrane"/>
    <property type="evidence" value="ECO:0007669"/>
    <property type="project" value="UniProtKB-SubCell"/>
</dbReference>
<dbReference type="KEGG" id="dpa:109545567"/>
<feature type="transmembrane region" description="Helical" evidence="9">
    <location>
        <begin position="79"/>
        <end position="98"/>
    </location>
</feature>
<feature type="domain" description="Major facilitator superfamily (MFS) profile" evidence="10">
    <location>
        <begin position="8"/>
        <end position="438"/>
    </location>
</feature>
<dbReference type="NCBIfam" id="TIGR00879">
    <property type="entry name" value="SP"/>
    <property type="match status" value="1"/>
</dbReference>
<dbReference type="PROSITE" id="PS00217">
    <property type="entry name" value="SUGAR_TRANSPORT_2"/>
    <property type="match status" value="1"/>
</dbReference>
<evidence type="ECO:0000256" key="9">
    <source>
        <dbReference type="SAM" id="Phobius"/>
    </source>
</evidence>
<dbReference type="Gene3D" id="1.20.1250.20">
    <property type="entry name" value="MFS general substrate transporter like domains"/>
    <property type="match status" value="1"/>
</dbReference>
<evidence type="ECO:0000256" key="4">
    <source>
        <dbReference type="ARBA" id="ARBA00022989"/>
    </source>
</evidence>
<feature type="transmembrane region" description="Helical" evidence="9">
    <location>
        <begin position="416"/>
        <end position="435"/>
    </location>
</feature>
<dbReference type="InterPro" id="IPR005829">
    <property type="entry name" value="Sugar_transporter_CS"/>
</dbReference>
<dbReference type="PRINTS" id="PR00171">
    <property type="entry name" value="SUGRTRNSPORT"/>
</dbReference>
<dbReference type="InterPro" id="IPR050549">
    <property type="entry name" value="MFS_Trehalose_Transporter"/>
</dbReference>
<proteinExistence type="inferred from homology"/>
<feature type="transmembrane region" description="Helical" evidence="9">
    <location>
        <begin position="104"/>
        <end position="126"/>
    </location>
</feature>
<evidence type="ECO:0000313" key="11">
    <source>
        <dbReference type="EnsemblMetazoa" id="XP_019771896.1"/>
    </source>
</evidence>
<evidence type="ECO:0000256" key="5">
    <source>
        <dbReference type="ARBA" id="ARBA00023136"/>
    </source>
</evidence>
<feature type="transmembrane region" description="Helical" evidence="9">
    <location>
        <begin position="50"/>
        <end position="72"/>
    </location>
</feature>
<dbReference type="InterPro" id="IPR020846">
    <property type="entry name" value="MFS_dom"/>
</dbReference>
<organism evidence="11 12">
    <name type="scientific">Dendroctonus ponderosae</name>
    <name type="common">Mountain pine beetle</name>
    <dbReference type="NCBI Taxonomy" id="77166"/>
    <lineage>
        <taxon>Eukaryota</taxon>
        <taxon>Metazoa</taxon>
        <taxon>Ecdysozoa</taxon>
        <taxon>Arthropoda</taxon>
        <taxon>Hexapoda</taxon>
        <taxon>Insecta</taxon>
        <taxon>Pterygota</taxon>
        <taxon>Neoptera</taxon>
        <taxon>Endopterygota</taxon>
        <taxon>Coleoptera</taxon>
        <taxon>Polyphaga</taxon>
        <taxon>Cucujiformia</taxon>
        <taxon>Curculionidae</taxon>
        <taxon>Scolytinae</taxon>
        <taxon>Dendroctonus</taxon>
    </lineage>
</organism>
<keyword evidence="3 9" id="KW-0812">Transmembrane</keyword>
<keyword evidence="2" id="KW-1003">Cell membrane</keyword>
<reference evidence="11" key="2">
    <citation type="submission" date="2024-08" db="UniProtKB">
        <authorList>
            <consortium name="EnsemblMetazoa"/>
        </authorList>
    </citation>
    <scope>IDENTIFICATION</scope>
</reference>
<feature type="transmembrane region" description="Helical" evidence="9">
    <location>
        <begin position="282"/>
        <end position="300"/>
    </location>
</feature>
<sequence length="451" mass="48598">MFEYSVYSILTGTLAGFIAGTSLTWTSPEIVNLNNTDTGYFNGTLTAEDSSWIGGVVSLGAALGPFIFGYLADRIGRKYTLLAISVPFAISSIITAFSNKVVEILVARLITGVGIGGAFTVLPIYVGEMSLDEHRGALGSGMNCFICFGLIFTYVVGYYISSVMIFNILLACLAAGYFVIFALIGTETPHYYVQKNKHDLAKAALLRIRDTPEDVTEKELELIKSEIEKEEQGSIVDIFRSKGTTKAFIIGSGLVFFQQASGINAVLFFAQQIFQDAGTTLAPAYCSMIIGGVQFGTSFVTPLVSNMFGRKVLLIGSAIGMALSESILGIYDIIRAADEDKVSSLSFLPIVSLVLYIITYNVGFGPLPWAVIGEIFPNSIKSSASALATSVCWLTSFIITKWFSQVAEAIGQGQCFLGFAGFSLLAAVFVFFVVLETKDKTLAEIQVDLNK</sequence>
<dbReference type="PANTHER" id="PTHR48021">
    <property type="match status" value="1"/>
</dbReference>
<feature type="transmembrane region" description="Helical" evidence="9">
    <location>
        <begin position="384"/>
        <end position="404"/>
    </location>
</feature>
<evidence type="ECO:0000259" key="10">
    <source>
        <dbReference type="PROSITE" id="PS50850"/>
    </source>
</evidence>
<dbReference type="Proteomes" id="UP000019118">
    <property type="component" value="Unassembled WGS sequence"/>
</dbReference>
<feature type="transmembrane region" description="Helical" evidence="9">
    <location>
        <begin position="312"/>
        <end position="334"/>
    </location>
</feature>